<dbReference type="FunFam" id="3.40.50.12230:FF:000001">
    <property type="entry name" value="Methionyl-tRNA formyltransferase"/>
    <property type="match status" value="1"/>
</dbReference>
<dbReference type="HAMAP" id="MF_00182">
    <property type="entry name" value="Formyl_trans"/>
    <property type="match status" value="1"/>
</dbReference>
<keyword evidence="3 5" id="KW-0808">Transferase</keyword>
<protein>
    <recommendedName>
        <fullName evidence="2 5">Methionyl-tRNA formyltransferase</fullName>
        <ecNumber evidence="2 5">2.1.2.9</ecNumber>
    </recommendedName>
</protein>
<evidence type="ECO:0000256" key="2">
    <source>
        <dbReference type="ARBA" id="ARBA00012261"/>
    </source>
</evidence>
<dbReference type="InterPro" id="IPR044135">
    <property type="entry name" value="Met-tRNA-FMT_C"/>
</dbReference>
<dbReference type="InterPro" id="IPR002376">
    <property type="entry name" value="Formyl_transf_N"/>
</dbReference>
<comment type="catalytic activity">
    <reaction evidence="5">
        <text>L-methionyl-tRNA(fMet) + (6R)-10-formyltetrahydrofolate = N-formyl-L-methionyl-tRNA(fMet) + (6S)-5,6,7,8-tetrahydrofolate + H(+)</text>
        <dbReference type="Rhea" id="RHEA:24380"/>
        <dbReference type="Rhea" id="RHEA-COMP:9952"/>
        <dbReference type="Rhea" id="RHEA-COMP:9953"/>
        <dbReference type="ChEBI" id="CHEBI:15378"/>
        <dbReference type="ChEBI" id="CHEBI:57453"/>
        <dbReference type="ChEBI" id="CHEBI:78530"/>
        <dbReference type="ChEBI" id="CHEBI:78844"/>
        <dbReference type="ChEBI" id="CHEBI:195366"/>
        <dbReference type="EC" id="2.1.2.9"/>
    </reaction>
</comment>
<dbReference type="InterPro" id="IPR036477">
    <property type="entry name" value="Formyl_transf_N_sf"/>
</dbReference>
<reference evidence="8" key="1">
    <citation type="submission" date="2020-01" db="EMBL/GenBank/DDBJ databases">
        <authorList>
            <person name="Meier V. D."/>
            <person name="Meier V D."/>
        </authorList>
    </citation>
    <scope>NUCLEOTIDE SEQUENCE</scope>
    <source>
        <strain evidence="8">HLG_WM_MAG_09</strain>
    </source>
</reference>
<accession>A0A6S6UAE4</accession>
<keyword evidence="4 5" id="KW-0648">Protein biosynthesis</keyword>
<dbReference type="SUPFAM" id="SSF53328">
    <property type="entry name" value="Formyltransferase"/>
    <property type="match status" value="1"/>
</dbReference>
<dbReference type="CDD" id="cd08704">
    <property type="entry name" value="Met_tRNA_FMT_C"/>
    <property type="match status" value="1"/>
</dbReference>
<feature type="domain" description="Formyl transferase C-terminal" evidence="7">
    <location>
        <begin position="207"/>
        <end position="309"/>
    </location>
</feature>
<organism evidence="8">
    <name type="scientific">uncultured Thiotrichaceae bacterium</name>
    <dbReference type="NCBI Taxonomy" id="298394"/>
    <lineage>
        <taxon>Bacteria</taxon>
        <taxon>Pseudomonadati</taxon>
        <taxon>Pseudomonadota</taxon>
        <taxon>Gammaproteobacteria</taxon>
        <taxon>Thiotrichales</taxon>
        <taxon>Thiotrichaceae</taxon>
        <taxon>environmental samples</taxon>
    </lineage>
</organism>
<dbReference type="InterPro" id="IPR011034">
    <property type="entry name" value="Formyl_transferase-like_C_sf"/>
</dbReference>
<dbReference type="NCBIfam" id="TIGR00460">
    <property type="entry name" value="fmt"/>
    <property type="match status" value="1"/>
</dbReference>
<dbReference type="EMBL" id="CACVAT010000568">
    <property type="protein sequence ID" value="CAA6830206.1"/>
    <property type="molecule type" value="Genomic_DNA"/>
</dbReference>
<feature type="binding site" evidence="5">
    <location>
        <begin position="113"/>
        <end position="116"/>
    </location>
    <ligand>
        <name>(6S)-5,6,7,8-tetrahydrofolate</name>
        <dbReference type="ChEBI" id="CHEBI:57453"/>
    </ligand>
</feature>
<evidence type="ECO:0000259" key="6">
    <source>
        <dbReference type="Pfam" id="PF00551"/>
    </source>
</evidence>
<dbReference type="SUPFAM" id="SSF50486">
    <property type="entry name" value="FMT C-terminal domain-like"/>
    <property type="match status" value="1"/>
</dbReference>
<evidence type="ECO:0000259" key="7">
    <source>
        <dbReference type="Pfam" id="PF02911"/>
    </source>
</evidence>
<comment type="similarity">
    <text evidence="1 5">Belongs to the Fmt family.</text>
</comment>
<dbReference type="Gene3D" id="3.40.50.12230">
    <property type="match status" value="1"/>
</dbReference>
<dbReference type="PROSITE" id="PS00373">
    <property type="entry name" value="GART"/>
    <property type="match status" value="1"/>
</dbReference>
<dbReference type="PANTHER" id="PTHR11138">
    <property type="entry name" value="METHIONYL-TRNA FORMYLTRANSFERASE"/>
    <property type="match status" value="1"/>
</dbReference>
<dbReference type="Pfam" id="PF02911">
    <property type="entry name" value="Formyl_trans_C"/>
    <property type="match status" value="1"/>
</dbReference>
<evidence type="ECO:0000256" key="1">
    <source>
        <dbReference type="ARBA" id="ARBA00010699"/>
    </source>
</evidence>
<dbReference type="InterPro" id="IPR041711">
    <property type="entry name" value="Met-tRNA-FMT_N"/>
</dbReference>
<dbReference type="InterPro" id="IPR005793">
    <property type="entry name" value="Formyl_trans_C"/>
</dbReference>
<dbReference type="AlphaFoldDB" id="A0A6S6UAE4"/>
<dbReference type="InterPro" id="IPR005794">
    <property type="entry name" value="Fmt"/>
</dbReference>
<gene>
    <name evidence="5" type="primary">fmt</name>
    <name evidence="8" type="ORF">HELGO_WM24255</name>
</gene>
<dbReference type="GO" id="GO:0004479">
    <property type="term" value="F:methionyl-tRNA formyltransferase activity"/>
    <property type="evidence" value="ECO:0007669"/>
    <property type="project" value="UniProtKB-UniRule"/>
</dbReference>
<proteinExistence type="inferred from homology"/>
<evidence type="ECO:0000313" key="8">
    <source>
        <dbReference type="EMBL" id="CAA6830206.1"/>
    </source>
</evidence>
<evidence type="ECO:0000256" key="4">
    <source>
        <dbReference type="ARBA" id="ARBA00022917"/>
    </source>
</evidence>
<dbReference type="EC" id="2.1.2.9" evidence="2 5"/>
<dbReference type="CDD" id="cd08646">
    <property type="entry name" value="FMT_core_Met-tRNA-FMT_N"/>
    <property type="match status" value="1"/>
</dbReference>
<evidence type="ECO:0000256" key="5">
    <source>
        <dbReference type="HAMAP-Rule" id="MF_00182"/>
    </source>
</evidence>
<dbReference type="InterPro" id="IPR001555">
    <property type="entry name" value="GART_AS"/>
</dbReference>
<feature type="domain" description="Formyl transferase N-terminal" evidence="6">
    <location>
        <begin position="6"/>
        <end position="183"/>
    </location>
</feature>
<sequence length="331" mass="35347">MSDCLRIVFAGTPDFAVPSLQALLDSRHEVVAVYSQPDRPAGRGRKLQFSPVKQLAVDSGIPVEQPLSLKNEAAQSILAAYKADLMVVVAYGLILPQVVLDMPVHGCLNVHGSLLPRWRGAAPIQRAIEAGDTETGVTIMQMAAGLDTGDMLFKTHCPITGSDGGQSIHDQLAVQGAEALLETLDLVCSGELEPEVQNDELACYAHKLSKAEAEIDWSQPAATLDCKIRAFDAWPTAFSLQGGKPVRFFSSSLPDQTDSGMSEALASGMVVAENRGGIDIAAGDGNLVRVHRLQMPGGKRMDVADFVNAKTLMDVQFDSKPHENSEPTGSE</sequence>
<evidence type="ECO:0000256" key="3">
    <source>
        <dbReference type="ARBA" id="ARBA00022679"/>
    </source>
</evidence>
<dbReference type="GO" id="GO:0005829">
    <property type="term" value="C:cytosol"/>
    <property type="evidence" value="ECO:0007669"/>
    <property type="project" value="TreeGrafter"/>
</dbReference>
<dbReference type="PANTHER" id="PTHR11138:SF5">
    <property type="entry name" value="METHIONYL-TRNA FORMYLTRANSFERASE, MITOCHONDRIAL"/>
    <property type="match status" value="1"/>
</dbReference>
<comment type="function">
    <text evidence="5">Attaches a formyl group to the free amino group of methionyl-tRNA(fMet). The formyl group appears to play a dual role in the initiator identity of N-formylmethionyl-tRNA by promoting its recognition by IF2 and preventing the misappropriation of this tRNA by the elongation apparatus.</text>
</comment>
<dbReference type="FunFam" id="3.40.50.170:FF:000003">
    <property type="entry name" value="Methionyl-tRNA formyltransferase"/>
    <property type="match status" value="1"/>
</dbReference>
<name>A0A6S6UAE4_9GAMM</name>
<dbReference type="Pfam" id="PF00551">
    <property type="entry name" value="Formyl_trans_N"/>
    <property type="match status" value="1"/>
</dbReference>